<keyword evidence="4 8" id="KW-0479">Metal-binding</keyword>
<evidence type="ECO:0000256" key="6">
    <source>
        <dbReference type="ARBA" id="ARBA00022833"/>
    </source>
</evidence>
<keyword evidence="5 8" id="KW-0378">Hydrolase</keyword>
<feature type="binding site" evidence="8">
    <location>
        <position position="63"/>
    </location>
    <ligand>
        <name>Zn(2+)</name>
        <dbReference type="ChEBI" id="CHEBI:29105"/>
        <note>catalytic</note>
    </ligand>
</feature>
<dbReference type="PROSITE" id="PS00903">
    <property type="entry name" value="CYT_DCMP_DEAMINASES_1"/>
    <property type="match status" value="1"/>
</dbReference>
<evidence type="ECO:0000256" key="7">
    <source>
        <dbReference type="ARBA" id="ARBA00048045"/>
    </source>
</evidence>
<dbReference type="GO" id="GO:0052717">
    <property type="term" value="F:tRNA-specific adenosine-34 deaminase activity"/>
    <property type="evidence" value="ECO:0007669"/>
    <property type="project" value="UniProtKB-UniRule"/>
</dbReference>
<evidence type="ECO:0000256" key="2">
    <source>
        <dbReference type="ARBA" id="ARBA00011738"/>
    </source>
</evidence>
<keyword evidence="6 8" id="KW-0862">Zinc</keyword>
<dbReference type="InterPro" id="IPR016192">
    <property type="entry name" value="APOBEC/CMP_deaminase_Zn-bd"/>
</dbReference>
<dbReference type="HAMAP" id="MF_00972">
    <property type="entry name" value="tRNA_aden_deaminase"/>
    <property type="match status" value="1"/>
</dbReference>
<feature type="binding site" evidence="8">
    <location>
        <position position="93"/>
    </location>
    <ligand>
        <name>Zn(2+)</name>
        <dbReference type="ChEBI" id="CHEBI:29105"/>
        <note>catalytic</note>
    </ligand>
</feature>
<evidence type="ECO:0000256" key="5">
    <source>
        <dbReference type="ARBA" id="ARBA00022801"/>
    </source>
</evidence>
<evidence type="ECO:0000256" key="4">
    <source>
        <dbReference type="ARBA" id="ARBA00022723"/>
    </source>
</evidence>
<dbReference type="GO" id="GO:0008270">
    <property type="term" value="F:zinc ion binding"/>
    <property type="evidence" value="ECO:0007669"/>
    <property type="project" value="UniProtKB-UniRule"/>
</dbReference>
<dbReference type="PANTHER" id="PTHR11079:SF202">
    <property type="entry name" value="TRNA-SPECIFIC ADENOSINE DEAMINASE"/>
    <property type="match status" value="1"/>
</dbReference>
<comment type="subunit">
    <text evidence="2 8">Homodimer.</text>
</comment>
<evidence type="ECO:0000259" key="9">
    <source>
        <dbReference type="PROSITE" id="PS51747"/>
    </source>
</evidence>
<dbReference type="FunFam" id="3.40.140.10:FF:000005">
    <property type="entry name" value="tRNA-specific adenosine deaminase"/>
    <property type="match status" value="1"/>
</dbReference>
<dbReference type="InterPro" id="IPR002125">
    <property type="entry name" value="CMP_dCMP_dom"/>
</dbReference>
<feature type="binding site" evidence="8">
    <location>
        <position position="96"/>
    </location>
    <ligand>
        <name>Zn(2+)</name>
        <dbReference type="ChEBI" id="CHEBI:29105"/>
        <note>catalytic</note>
    </ligand>
</feature>
<dbReference type="NCBIfam" id="NF008113">
    <property type="entry name" value="PRK10860.1"/>
    <property type="match status" value="1"/>
</dbReference>
<name>A0A7X5LIX1_9ALTE</name>
<evidence type="ECO:0000256" key="3">
    <source>
        <dbReference type="ARBA" id="ARBA00022694"/>
    </source>
</evidence>
<organism evidence="10 11">
    <name type="scientific">Alteromonas profundi</name>
    <dbReference type="NCBI Taxonomy" id="2696062"/>
    <lineage>
        <taxon>Bacteria</taxon>
        <taxon>Pseudomonadati</taxon>
        <taxon>Pseudomonadota</taxon>
        <taxon>Gammaproteobacteria</taxon>
        <taxon>Alteromonadales</taxon>
        <taxon>Alteromonadaceae</taxon>
        <taxon>Alteromonas/Salinimonas group</taxon>
        <taxon>Alteromonas</taxon>
    </lineage>
</organism>
<dbReference type="PROSITE" id="PS51747">
    <property type="entry name" value="CYT_DCMP_DEAMINASES_2"/>
    <property type="match status" value="1"/>
</dbReference>
<dbReference type="PANTHER" id="PTHR11079">
    <property type="entry name" value="CYTOSINE DEAMINASE FAMILY MEMBER"/>
    <property type="match status" value="1"/>
</dbReference>
<accession>A0A7X5LIX1</accession>
<protein>
    <recommendedName>
        <fullName evidence="8">tRNA-specific adenosine deaminase</fullName>
        <ecNumber evidence="8">3.5.4.33</ecNumber>
    </recommendedName>
</protein>
<comment type="caution">
    <text evidence="10">The sequence shown here is derived from an EMBL/GenBank/DDBJ whole genome shotgun (WGS) entry which is preliminary data.</text>
</comment>
<dbReference type="Pfam" id="PF00383">
    <property type="entry name" value="dCMP_cyt_deam_1"/>
    <property type="match status" value="1"/>
</dbReference>
<dbReference type="SUPFAM" id="SSF53927">
    <property type="entry name" value="Cytidine deaminase-like"/>
    <property type="match status" value="1"/>
</dbReference>
<dbReference type="RefSeq" id="WP_163083413.1">
    <property type="nucleotide sequence ID" value="NZ_JAAAWN010000001.1"/>
</dbReference>
<comment type="function">
    <text evidence="8">Catalyzes the deamination of adenosine to inosine at the wobble position 34 of tRNA(Arg2).</text>
</comment>
<evidence type="ECO:0000256" key="8">
    <source>
        <dbReference type="HAMAP-Rule" id="MF_00972"/>
    </source>
</evidence>
<proteinExistence type="inferred from homology"/>
<keyword evidence="3 8" id="KW-0819">tRNA processing</keyword>
<dbReference type="GO" id="GO:0002100">
    <property type="term" value="P:tRNA wobble adenosine to inosine editing"/>
    <property type="evidence" value="ECO:0007669"/>
    <property type="project" value="UniProtKB-UniRule"/>
</dbReference>
<dbReference type="Gene3D" id="3.40.140.10">
    <property type="entry name" value="Cytidine Deaminase, domain 2"/>
    <property type="match status" value="1"/>
</dbReference>
<comment type="cofactor">
    <cofactor evidence="8">
        <name>Zn(2+)</name>
        <dbReference type="ChEBI" id="CHEBI:29105"/>
    </cofactor>
    <text evidence="8">Binds 1 zinc ion per subunit.</text>
</comment>
<gene>
    <name evidence="8 10" type="primary">tadA</name>
    <name evidence="10" type="ORF">GTH32_01265</name>
</gene>
<dbReference type="InterPro" id="IPR028883">
    <property type="entry name" value="tRNA_aden_deaminase"/>
</dbReference>
<dbReference type="InterPro" id="IPR016193">
    <property type="entry name" value="Cytidine_deaminase-like"/>
</dbReference>
<evidence type="ECO:0000313" key="10">
    <source>
        <dbReference type="EMBL" id="NDV89824.1"/>
    </source>
</evidence>
<keyword evidence="11" id="KW-1185">Reference proteome</keyword>
<sequence length="180" mass="19556">MNNQNSHHVVSDEDIKWMKHALALADKAEGMGEVPVGACVVYQGNVVGEGWNTPITDHDPSAHAEMMAVREAAKTLKNYRIVDATLYVTLEPCSMCAGMLVHARVQRVVYGASDAKTGAAGSVMNLLQHAALNHHTEITSGVLKEECAGKLSAFFKQRRDEIKRAKRAKRAALKNCGSTE</sequence>
<dbReference type="Proteomes" id="UP000470213">
    <property type="component" value="Unassembled WGS sequence"/>
</dbReference>
<comment type="catalytic activity">
    <reaction evidence="7 8">
        <text>adenosine(34) in tRNA + H2O + H(+) = inosine(34) in tRNA + NH4(+)</text>
        <dbReference type="Rhea" id="RHEA:43168"/>
        <dbReference type="Rhea" id="RHEA-COMP:10373"/>
        <dbReference type="Rhea" id="RHEA-COMP:10374"/>
        <dbReference type="ChEBI" id="CHEBI:15377"/>
        <dbReference type="ChEBI" id="CHEBI:15378"/>
        <dbReference type="ChEBI" id="CHEBI:28938"/>
        <dbReference type="ChEBI" id="CHEBI:74411"/>
        <dbReference type="ChEBI" id="CHEBI:82852"/>
        <dbReference type="EC" id="3.5.4.33"/>
    </reaction>
</comment>
<dbReference type="CDD" id="cd01285">
    <property type="entry name" value="nucleoside_deaminase"/>
    <property type="match status" value="1"/>
</dbReference>
<comment type="similarity">
    <text evidence="1">Belongs to the cytidine and deoxycytidylate deaminase family. ADAT2 subfamily.</text>
</comment>
<reference evidence="10 11" key="1">
    <citation type="submission" date="2020-01" db="EMBL/GenBank/DDBJ databases">
        <authorList>
            <person name="Chen J."/>
            <person name="Zhu S."/>
            <person name="Yang J."/>
        </authorList>
    </citation>
    <scope>NUCLEOTIDE SEQUENCE [LARGE SCALE GENOMIC DNA]</scope>
    <source>
        <strain evidence="10 11">345S023</strain>
    </source>
</reference>
<dbReference type="EMBL" id="JAAAWN010000001">
    <property type="protein sequence ID" value="NDV89824.1"/>
    <property type="molecule type" value="Genomic_DNA"/>
</dbReference>
<feature type="domain" description="CMP/dCMP-type deaminase" evidence="9">
    <location>
        <begin position="12"/>
        <end position="123"/>
    </location>
</feature>
<evidence type="ECO:0000256" key="1">
    <source>
        <dbReference type="ARBA" id="ARBA00010669"/>
    </source>
</evidence>
<feature type="active site" description="Proton donor" evidence="8">
    <location>
        <position position="65"/>
    </location>
</feature>
<dbReference type="EC" id="3.5.4.33" evidence="8"/>
<dbReference type="AlphaFoldDB" id="A0A7X5LIX1"/>
<evidence type="ECO:0000313" key="11">
    <source>
        <dbReference type="Proteomes" id="UP000470213"/>
    </source>
</evidence>